<evidence type="ECO:0000256" key="7">
    <source>
        <dbReference type="ARBA" id="ARBA00038475"/>
    </source>
</evidence>
<name>A0A9P8T8I1_9ASCO</name>
<evidence type="ECO:0000256" key="3">
    <source>
        <dbReference type="ARBA" id="ARBA00022692"/>
    </source>
</evidence>
<sequence>MADKIHQFLLQLEPVISPVLKELRPLTQSYLPDHLINLGYQLYTKPVFDSIIINLDLFNPENSQYLELFLAKTLSFGILGASGAVKLPQILNIIKNGSTKGLSFISIFLETLSYLISIAYNFRSHNDFTTFGETVFVSIQNIIILILILYYSGSIQFINGFISVLGLLGYSLFADQSNPYVLSNSDIFKLIQFAIPLSILAKLPQIVSNFKRKSTGTLSIASIGAGLLGSFIRLFTLIANGIQDNLILVGLGVSIALNLVIFSQIIVFGNKSLKEKKAK</sequence>
<keyword evidence="6 8" id="KW-0472">Membrane</keyword>
<dbReference type="GO" id="GO:0016020">
    <property type="term" value="C:membrane"/>
    <property type="evidence" value="ECO:0007669"/>
    <property type="project" value="UniProtKB-SubCell"/>
</dbReference>
<feature type="transmembrane region" description="Helical" evidence="9">
    <location>
        <begin position="128"/>
        <end position="150"/>
    </location>
</feature>
<evidence type="ECO:0000256" key="4">
    <source>
        <dbReference type="ARBA" id="ARBA00022737"/>
    </source>
</evidence>
<dbReference type="PANTHER" id="PTHR12226:SF2">
    <property type="entry name" value="MANNOSE-P-DOLICHOL UTILIZATION DEFECT 1 PROTEIN"/>
    <property type="match status" value="1"/>
</dbReference>
<keyword evidence="11" id="KW-1185">Reference proteome</keyword>
<dbReference type="OrthoDB" id="271506at2759"/>
<dbReference type="Proteomes" id="UP000769528">
    <property type="component" value="Unassembled WGS sequence"/>
</dbReference>
<feature type="transmembrane region" description="Helical" evidence="9">
    <location>
        <begin position="102"/>
        <end position="122"/>
    </location>
</feature>
<evidence type="ECO:0000256" key="5">
    <source>
        <dbReference type="ARBA" id="ARBA00022989"/>
    </source>
</evidence>
<feature type="transmembrane region" description="Helical" evidence="9">
    <location>
        <begin position="247"/>
        <end position="269"/>
    </location>
</feature>
<reference evidence="10" key="2">
    <citation type="submission" date="2021-01" db="EMBL/GenBank/DDBJ databases">
        <authorList>
            <person name="Schikora-Tamarit M.A."/>
        </authorList>
    </citation>
    <scope>NUCLEOTIDE SEQUENCE</scope>
    <source>
        <strain evidence="10">CBS6341</strain>
    </source>
</reference>
<reference evidence="10" key="1">
    <citation type="journal article" date="2021" name="Open Biol.">
        <title>Shared evolutionary footprints suggest mitochondrial oxidative damage underlies multiple complex I losses in fungi.</title>
        <authorList>
            <person name="Schikora-Tamarit M.A."/>
            <person name="Marcet-Houben M."/>
            <person name="Nosek J."/>
            <person name="Gabaldon T."/>
        </authorList>
    </citation>
    <scope>NUCLEOTIDE SEQUENCE</scope>
    <source>
        <strain evidence="10">CBS6341</strain>
    </source>
</reference>
<feature type="transmembrane region" description="Helical" evidence="9">
    <location>
        <begin position="157"/>
        <end position="174"/>
    </location>
</feature>
<evidence type="ECO:0000256" key="6">
    <source>
        <dbReference type="ARBA" id="ARBA00023136"/>
    </source>
</evidence>
<accession>A0A9P8T8I1</accession>
<dbReference type="InterPro" id="IPR006603">
    <property type="entry name" value="PQ-loop_rpt"/>
</dbReference>
<comment type="caution">
    <text evidence="10">The sequence shown here is derived from an EMBL/GenBank/DDBJ whole genome shotgun (WGS) entry which is preliminary data.</text>
</comment>
<gene>
    <name evidence="10" type="ORF">WICMUC_004931</name>
</gene>
<comment type="subcellular location">
    <subcellularLocation>
        <location evidence="1 8">Membrane</location>
        <topology evidence="1 8">Multi-pass membrane protein</topology>
    </subcellularLocation>
</comment>
<dbReference type="PIRSF" id="PIRSF023381">
    <property type="entry name" value="MannP-dilichol_defect-1p"/>
    <property type="match status" value="1"/>
</dbReference>
<keyword evidence="2" id="KW-0813">Transport</keyword>
<dbReference type="Pfam" id="PF04193">
    <property type="entry name" value="PQ-loop"/>
    <property type="match status" value="2"/>
</dbReference>
<evidence type="ECO:0000256" key="9">
    <source>
        <dbReference type="SAM" id="Phobius"/>
    </source>
</evidence>
<keyword evidence="4" id="KW-0677">Repeat</keyword>
<protein>
    <recommendedName>
        <fullName evidence="8">Mannose-P-dolichol utilization defect 1 protein homolog</fullName>
    </recommendedName>
</protein>
<feature type="transmembrane region" description="Helical" evidence="9">
    <location>
        <begin position="215"/>
        <end position="235"/>
    </location>
</feature>
<dbReference type="PANTHER" id="PTHR12226">
    <property type="entry name" value="MANNOSE-P-DOLICHOL UTILIZATION DEFECT 1 LEC35 -RELATED"/>
    <property type="match status" value="1"/>
</dbReference>
<evidence type="ECO:0000313" key="10">
    <source>
        <dbReference type="EMBL" id="KAH3670278.1"/>
    </source>
</evidence>
<evidence type="ECO:0000256" key="1">
    <source>
        <dbReference type="ARBA" id="ARBA00004141"/>
    </source>
</evidence>
<dbReference type="Gene3D" id="1.20.1280.290">
    <property type="match status" value="2"/>
</dbReference>
<dbReference type="AlphaFoldDB" id="A0A9P8T8I1"/>
<dbReference type="SMART" id="SM00679">
    <property type="entry name" value="CTNS"/>
    <property type="match status" value="2"/>
</dbReference>
<keyword evidence="3 8" id="KW-0812">Transmembrane</keyword>
<organism evidence="10 11">
    <name type="scientific">Wickerhamomyces mucosus</name>
    <dbReference type="NCBI Taxonomy" id="1378264"/>
    <lineage>
        <taxon>Eukaryota</taxon>
        <taxon>Fungi</taxon>
        <taxon>Dikarya</taxon>
        <taxon>Ascomycota</taxon>
        <taxon>Saccharomycotina</taxon>
        <taxon>Saccharomycetes</taxon>
        <taxon>Phaffomycetales</taxon>
        <taxon>Wickerhamomycetaceae</taxon>
        <taxon>Wickerhamomyces</taxon>
    </lineage>
</organism>
<proteinExistence type="inferred from homology"/>
<keyword evidence="5 8" id="KW-1133">Transmembrane helix</keyword>
<evidence type="ECO:0000313" key="11">
    <source>
        <dbReference type="Proteomes" id="UP000769528"/>
    </source>
</evidence>
<dbReference type="EMBL" id="JAEUBF010001309">
    <property type="protein sequence ID" value="KAH3670278.1"/>
    <property type="molecule type" value="Genomic_DNA"/>
</dbReference>
<evidence type="ECO:0000256" key="2">
    <source>
        <dbReference type="ARBA" id="ARBA00022448"/>
    </source>
</evidence>
<evidence type="ECO:0000256" key="8">
    <source>
        <dbReference type="PIRNR" id="PIRNR023381"/>
    </source>
</evidence>
<comment type="similarity">
    <text evidence="7 8">Belongs to the MPDU1 (TC 2.A.43.3) family.</text>
</comment>
<dbReference type="InterPro" id="IPR016817">
    <property type="entry name" value="MannP-dilichol_defect-1"/>
</dbReference>